<proteinExistence type="predicted"/>
<accession>A0A0F9DYW9</accession>
<comment type="caution">
    <text evidence="1">The sequence shown here is derived from an EMBL/GenBank/DDBJ whole genome shotgun (WGS) entry which is preliminary data.</text>
</comment>
<dbReference type="AlphaFoldDB" id="A0A0F9DYW9"/>
<name>A0A0F9DYW9_9ZZZZ</name>
<organism evidence="1">
    <name type="scientific">marine sediment metagenome</name>
    <dbReference type="NCBI Taxonomy" id="412755"/>
    <lineage>
        <taxon>unclassified sequences</taxon>
        <taxon>metagenomes</taxon>
        <taxon>ecological metagenomes</taxon>
    </lineage>
</organism>
<gene>
    <name evidence="1" type="ORF">LCGC14_2219720</name>
</gene>
<protein>
    <submittedName>
        <fullName evidence="1">Uncharacterized protein</fullName>
    </submittedName>
</protein>
<sequence>MRSYVESLNRERLSLVRQDSYGAGLPPTQRVDVELHLDRVERMLDKALKELGVNQDDSLDNRVRRYLG</sequence>
<evidence type="ECO:0000313" key="1">
    <source>
        <dbReference type="EMBL" id="KKL59001.1"/>
    </source>
</evidence>
<dbReference type="EMBL" id="LAZR01029633">
    <property type="protein sequence ID" value="KKL59001.1"/>
    <property type="molecule type" value="Genomic_DNA"/>
</dbReference>
<reference evidence="1" key="1">
    <citation type="journal article" date="2015" name="Nature">
        <title>Complex archaea that bridge the gap between prokaryotes and eukaryotes.</title>
        <authorList>
            <person name="Spang A."/>
            <person name="Saw J.H."/>
            <person name="Jorgensen S.L."/>
            <person name="Zaremba-Niedzwiedzka K."/>
            <person name="Martijn J."/>
            <person name="Lind A.E."/>
            <person name="van Eijk R."/>
            <person name="Schleper C."/>
            <person name="Guy L."/>
            <person name="Ettema T.J."/>
        </authorList>
    </citation>
    <scope>NUCLEOTIDE SEQUENCE</scope>
</reference>